<name>A0A7X2IMT4_9BURK</name>
<dbReference type="Pfam" id="PF03629">
    <property type="entry name" value="SASA"/>
    <property type="match status" value="1"/>
</dbReference>
<feature type="domain" description="Beta-galactosidase jelly roll" evidence="5">
    <location>
        <begin position="263"/>
        <end position="367"/>
    </location>
</feature>
<evidence type="ECO:0000256" key="1">
    <source>
        <dbReference type="ARBA" id="ARBA00022801"/>
    </source>
</evidence>
<dbReference type="InterPro" id="IPR005181">
    <property type="entry name" value="SASA"/>
</dbReference>
<gene>
    <name evidence="6" type="ORF">GJ700_13015</name>
</gene>
<dbReference type="GO" id="GO:0001681">
    <property type="term" value="F:sialate O-acetylesterase activity"/>
    <property type="evidence" value="ECO:0007669"/>
    <property type="project" value="InterPro"/>
</dbReference>
<dbReference type="InterPro" id="IPR013783">
    <property type="entry name" value="Ig-like_fold"/>
</dbReference>
<keyword evidence="2" id="KW-0326">Glycosidase</keyword>
<dbReference type="Pfam" id="PF13364">
    <property type="entry name" value="BetaGal_ABD2"/>
    <property type="match status" value="1"/>
</dbReference>
<protein>
    <submittedName>
        <fullName evidence="6">Glycoside hydrolase family 2</fullName>
    </submittedName>
</protein>
<dbReference type="InterPro" id="IPR039329">
    <property type="entry name" value="SIAE"/>
</dbReference>
<dbReference type="Proteomes" id="UP000446768">
    <property type="component" value="Unassembled WGS sequence"/>
</dbReference>
<keyword evidence="3" id="KW-0732">Signal</keyword>
<evidence type="ECO:0000256" key="3">
    <source>
        <dbReference type="SAM" id="SignalP"/>
    </source>
</evidence>
<feature type="domain" description="Sialate O-acetylesterase" evidence="4">
    <location>
        <begin position="414"/>
        <end position="542"/>
    </location>
</feature>
<dbReference type="SUPFAM" id="SSF52266">
    <property type="entry name" value="SGNH hydrolase"/>
    <property type="match status" value="1"/>
</dbReference>
<dbReference type="SUPFAM" id="SSF49785">
    <property type="entry name" value="Galactose-binding domain-like"/>
    <property type="match status" value="1"/>
</dbReference>
<dbReference type="PANTHER" id="PTHR22901">
    <property type="entry name" value="SIALATE O-ACETYLESTERASE"/>
    <property type="match status" value="1"/>
</dbReference>
<organism evidence="6 7">
    <name type="scientific">Pseudoduganella rivuli</name>
    <dbReference type="NCBI Taxonomy" id="2666085"/>
    <lineage>
        <taxon>Bacteria</taxon>
        <taxon>Pseudomonadati</taxon>
        <taxon>Pseudomonadota</taxon>
        <taxon>Betaproteobacteria</taxon>
        <taxon>Burkholderiales</taxon>
        <taxon>Oxalobacteraceae</taxon>
        <taxon>Telluria group</taxon>
        <taxon>Pseudoduganella</taxon>
    </lineage>
</organism>
<feature type="chain" id="PRO_5031374174" evidence="3">
    <location>
        <begin position="24"/>
        <end position="652"/>
    </location>
</feature>
<reference evidence="6 7" key="1">
    <citation type="submission" date="2019-11" db="EMBL/GenBank/DDBJ databases">
        <title>Novel species isolated from a subtropical stream in China.</title>
        <authorList>
            <person name="Lu H."/>
        </authorList>
    </citation>
    <scope>NUCLEOTIDE SEQUENCE [LARGE SCALE GENOMIC DNA]</scope>
    <source>
        <strain evidence="6 7">FT92W</strain>
    </source>
</reference>
<dbReference type="Gene3D" id="3.40.50.1110">
    <property type="entry name" value="SGNH hydrolase"/>
    <property type="match status" value="2"/>
</dbReference>
<dbReference type="Gene3D" id="2.60.40.10">
    <property type="entry name" value="Immunoglobulins"/>
    <property type="match status" value="1"/>
</dbReference>
<comment type="caution">
    <text evidence="6">The sequence shown here is derived from an EMBL/GenBank/DDBJ whole genome shotgun (WGS) entry which is preliminary data.</text>
</comment>
<dbReference type="InterPro" id="IPR008979">
    <property type="entry name" value="Galactose-bd-like_sf"/>
</dbReference>
<dbReference type="InterPro" id="IPR025300">
    <property type="entry name" value="BetaGal_jelly_roll_dom"/>
</dbReference>
<evidence type="ECO:0000313" key="6">
    <source>
        <dbReference type="EMBL" id="MRV72628.1"/>
    </source>
</evidence>
<evidence type="ECO:0000256" key="2">
    <source>
        <dbReference type="ARBA" id="ARBA00023295"/>
    </source>
</evidence>
<evidence type="ECO:0000259" key="5">
    <source>
        <dbReference type="Pfam" id="PF13364"/>
    </source>
</evidence>
<dbReference type="PANTHER" id="PTHR22901:SF0">
    <property type="entry name" value="SIALATE O-ACETYLESTERASE"/>
    <property type="match status" value="1"/>
</dbReference>
<sequence length="652" mass="68982">MLQGGALAAMFAAAFAASAPCGAATQAPAFATIFSDHAVLQRDQPIVVWGKAPADTVVTVTLNGKSEQAKADGGGRWRAQLPAMAAGGPHVLSVSANGATTALNDIMLGDVFLCGGQSNMELAMAYATNAPIDIPFGGSPNLRFVNIARETSAARRDEFSTAPQWQVTGPQTTGQASAVCFHMARALQRQYNVPVGFVNASWGGSSIQSWISGPSLRKLAAYGQGLDVLDTYARDAAAGGRAEEARQEAWWDKLDPKAAAQRAWSKAEFNDAGWPSLEPGGRWGESGIDALKNHRGVVWFRTTVELTAQQAQAASHLLLGQVATSDTAWVNGVRVGAGNAWWAGREYAVPKGVLKPGKNVIALRVLDDDNSGGLLGPADQRALRTADGTRITLPQRWKYQIGSRVSAVQQSAPWEPPGSLTTLYNGMIAPLQGYKFKLAAWYQGEANAGDAREYQTLLPMLFADWRQTLGQPGLPFMVAQLTSFGSVATKPGKSAWAELRQAQSLAVRNDAHAGMAVTFDFGDRSDIHPGQKTIVGERLARAARAVAYGEKITPGGPEAVSATRSGGDIVIRFANTNGGLRTYSSDLAIGFEVCEQAACRYAPAAAEGDTVRLKGAATAGASKVRYAWADAPFINLFSADDLPANGFELDVQ</sequence>
<keyword evidence="7" id="KW-1185">Reference proteome</keyword>
<dbReference type="GO" id="GO:0004553">
    <property type="term" value="F:hydrolase activity, hydrolyzing O-glycosyl compounds"/>
    <property type="evidence" value="ECO:0007669"/>
    <property type="project" value="UniProtKB-ARBA"/>
</dbReference>
<evidence type="ECO:0000313" key="7">
    <source>
        <dbReference type="Proteomes" id="UP000446768"/>
    </source>
</evidence>
<feature type="signal peptide" evidence="3">
    <location>
        <begin position="1"/>
        <end position="23"/>
    </location>
</feature>
<dbReference type="AlphaFoldDB" id="A0A7X2IMT4"/>
<proteinExistence type="predicted"/>
<keyword evidence="1 6" id="KW-0378">Hydrolase</keyword>
<dbReference type="InterPro" id="IPR036514">
    <property type="entry name" value="SGNH_hydro_sf"/>
</dbReference>
<dbReference type="EMBL" id="WKJJ01000007">
    <property type="protein sequence ID" value="MRV72628.1"/>
    <property type="molecule type" value="Genomic_DNA"/>
</dbReference>
<dbReference type="GO" id="GO:0005975">
    <property type="term" value="P:carbohydrate metabolic process"/>
    <property type="evidence" value="ECO:0007669"/>
    <property type="project" value="TreeGrafter"/>
</dbReference>
<accession>A0A7X2IMT4</accession>
<evidence type="ECO:0000259" key="4">
    <source>
        <dbReference type="Pfam" id="PF03629"/>
    </source>
</evidence>